<gene>
    <name evidence="2" type="ORF">PISMIDRAFT_8770</name>
</gene>
<accession>A0A0C9ZBT5</accession>
<reference evidence="3" key="2">
    <citation type="submission" date="2015-01" db="EMBL/GenBank/DDBJ databases">
        <title>Evolutionary Origins and Diversification of the Mycorrhizal Mutualists.</title>
        <authorList>
            <consortium name="DOE Joint Genome Institute"/>
            <consortium name="Mycorrhizal Genomics Consortium"/>
            <person name="Kohler A."/>
            <person name="Kuo A."/>
            <person name="Nagy L.G."/>
            <person name="Floudas D."/>
            <person name="Copeland A."/>
            <person name="Barry K.W."/>
            <person name="Cichocki N."/>
            <person name="Veneault-Fourrey C."/>
            <person name="LaButti K."/>
            <person name="Lindquist E.A."/>
            <person name="Lipzen A."/>
            <person name="Lundell T."/>
            <person name="Morin E."/>
            <person name="Murat C."/>
            <person name="Riley R."/>
            <person name="Ohm R."/>
            <person name="Sun H."/>
            <person name="Tunlid A."/>
            <person name="Henrissat B."/>
            <person name="Grigoriev I.V."/>
            <person name="Hibbett D.S."/>
            <person name="Martin F."/>
        </authorList>
    </citation>
    <scope>NUCLEOTIDE SEQUENCE [LARGE SCALE GENOMIC DNA]</scope>
    <source>
        <strain evidence="3">441</strain>
    </source>
</reference>
<dbReference type="Proteomes" id="UP000054018">
    <property type="component" value="Unassembled WGS sequence"/>
</dbReference>
<dbReference type="AlphaFoldDB" id="A0A0C9ZBT5"/>
<dbReference type="Pfam" id="PF10173">
    <property type="entry name" value="Mit_KHE1"/>
    <property type="match status" value="1"/>
</dbReference>
<dbReference type="InterPro" id="IPR018786">
    <property type="entry name" value="Mit_KHE1"/>
</dbReference>
<dbReference type="GO" id="GO:0005743">
    <property type="term" value="C:mitochondrial inner membrane"/>
    <property type="evidence" value="ECO:0007669"/>
    <property type="project" value="TreeGrafter"/>
</dbReference>
<feature type="compositionally biased region" description="Polar residues" evidence="1">
    <location>
        <begin position="315"/>
        <end position="331"/>
    </location>
</feature>
<dbReference type="HOGENOM" id="CLU_043838_1_0_1"/>
<dbReference type="EMBL" id="KN833700">
    <property type="protein sequence ID" value="KIK26746.1"/>
    <property type="molecule type" value="Genomic_DNA"/>
</dbReference>
<dbReference type="PANTHER" id="PTHR28062:SF1">
    <property type="entry name" value="TRANSMEMBRANE PROTEIN"/>
    <property type="match status" value="1"/>
</dbReference>
<proteinExistence type="predicted"/>
<feature type="region of interest" description="Disordered" evidence="1">
    <location>
        <begin position="294"/>
        <end position="331"/>
    </location>
</feature>
<keyword evidence="3" id="KW-1185">Reference proteome</keyword>
<organism evidence="2 3">
    <name type="scientific">Pisolithus microcarpus 441</name>
    <dbReference type="NCBI Taxonomy" id="765257"/>
    <lineage>
        <taxon>Eukaryota</taxon>
        <taxon>Fungi</taxon>
        <taxon>Dikarya</taxon>
        <taxon>Basidiomycota</taxon>
        <taxon>Agaricomycotina</taxon>
        <taxon>Agaricomycetes</taxon>
        <taxon>Agaricomycetidae</taxon>
        <taxon>Boletales</taxon>
        <taxon>Sclerodermatineae</taxon>
        <taxon>Pisolithaceae</taxon>
        <taxon>Pisolithus</taxon>
    </lineage>
</organism>
<name>A0A0C9ZBT5_9AGAM</name>
<evidence type="ECO:0000313" key="2">
    <source>
        <dbReference type="EMBL" id="KIK26746.1"/>
    </source>
</evidence>
<feature type="compositionally biased region" description="Polar residues" evidence="1">
    <location>
        <begin position="294"/>
        <end position="306"/>
    </location>
</feature>
<reference evidence="2 3" key="1">
    <citation type="submission" date="2014-04" db="EMBL/GenBank/DDBJ databases">
        <authorList>
            <consortium name="DOE Joint Genome Institute"/>
            <person name="Kuo A."/>
            <person name="Kohler A."/>
            <person name="Costa M.D."/>
            <person name="Nagy L.G."/>
            <person name="Floudas D."/>
            <person name="Copeland A."/>
            <person name="Barry K.W."/>
            <person name="Cichocki N."/>
            <person name="Veneault-Fourrey C."/>
            <person name="LaButti K."/>
            <person name="Lindquist E.A."/>
            <person name="Lipzen A."/>
            <person name="Lundell T."/>
            <person name="Morin E."/>
            <person name="Murat C."/>
            <person name="Sun H."/>
            <person name="Tunlid A."/>
            <person name="Henrissat B."/>
            <person name="Grigoriev I.V."/>
            <person name="Hibbett D.S."/>
            <person name="Martin F."/>
            <person name="Nordberg H.P."/>
            <person name="Cantor M.N."/>
            <person name="Hua S.X."/>
        </authorList>
    </citation>
    <scope>NUCLEOTIDE SEQUENCE [LARGE SCALE GENOMIC DNA]</scope>
    <source>
        <strain evidence="2 3">441</strain>
    </source>
</reference>
<sequence length="379" mass="41945">MSLVPKPMPSLRIVALPLARARNATPSTALVNRPLVYYHFNLTLPPDAAAKNKSWTNGVFNKLTTMAADAWANFGKAPEGSWKARVPSLLGRLLCELRLYQHGERLVDRIDFEELALKGVDPSLAPSFRNRNAVAGLSRSNQKGEQRPPVIPLIYPPSVYSSLPTPRSDESVHPSLSHLRVLLDSRGPRHRRGFYCWMLAAPLTFPLTIIPVIPNIPFFFCAWRSWSHYRGLHTRSTCWVNAADAETAPCTPLTAYKSSQYLSFLIDQGFVHPEPSRALDDVYRLFSPSASNTNGAQLNGLQTPSSDLRGLPENATDSNPKTAPSSMADNNTGPLAHHLLLSRKAVPKILELFSIPNPAAADMYRAMEQVRVRLQAGPR</sequence>
<dbReference type="GO" id="GO:1902600">
    <property type="term" value="P:proton transmembrane transport"/>
    <property type="evidence" value="ECO:0007669"/>
    <property type="project" value="TreeGrafter"/>
</dbReference>
<evidence type="ECO:0000256" key="1">
    <source>
        <dbReference type="SAM" id="MobiDB-lite"/>
    </source>
</evidence>
<dbReference type="STRING" id="765257.A0A0C9ZBT5"/>
<evidence type="ECO:0000313" key="3">
    <source>
        <dbReference type="Proteomes" id="UP000054018"/>
    </source>
</evidence>
<dbReference type="OrthoDB" id="5562676at2759"/>
<dbReference type="GO" id="GO:0006813">
    <property type="term" value="P:potassium ion transport"/>
    <property type="evidence" value="ECO:0007669"/>
    <property type="project" value="TreeGrafter"/>
</dbReference>
<dbReference type="PANTHER" id="PTHR28062">
    <property type="entry name" value="K+-H+ EXCHANGE-LIKE PROTEIN"/>
    <property type="match status" value="1"/>
</dbReference>
<protein>
    <submittedName>
        <fullName evidence="2">Uncharacterized protein</fullName>
    </submittedName>
</protein>